<evidence type="ECO:0000313" key="2">
    <source>
        <dbReference type="EMBL" id="VAX32213.1"/>
    </source>
</evidence>
<gene>
    <name evidence="2" type="ORF">MNBD_NITROSPINAE05-828</name>
</gene>
<dbReference type="EMBL" id="UOGG01000189">
    <property type="protein sequence ID" value="VAX32213.1"/>
    <property type="molecule type" value="Genomic_DNA"/>
</dbReference>
<name>A0A3B1D5Y6_9ZZZZ</name>
<evidence type="ECO:0000259" key="1">
    <source>
        <dbReference type="Pfam" id="PF17131"/>
    </source>
</evidence>
<protein>
    <submittedName>
        <fullName evidence="2">Outer membrane lipoprotein-sorting protein</fullName>
    </submittedName>
</protein>
<sequence length="260" mass="30554">MLRLLILSALIFISPLSVMAETPEEKGLAIAVEDDKRDNGFDDFTSNMVMILENRQGEKSTRTIRNKTLEVEGDGDKSLIIFDKPRDIKGTALLNFTHKTGNDDQWLFLPALKRVKRISSSNKSGSFMGSEFAYEDVTSQEVEKYTYKWIRDEALDGKECFVFERYPTYKNSGYTRQVVWLDKAEYRVYKIDFYDRKNSLLKTQTNKGYEQYLDQYWQPNEMIMKNHQTGKRTVLIWSDYKFRTGLKDKNFNKNSLKRAR</sequence>
<organism evidence="2">
    <name type="scientific">hydrothermal vent metagenome</name>
    <dbReference type="NCBI Taxonomy" id="652676"/>
    <lineage>
        <taxon>unclassified sequences</taxon>
        <taxon>metagenomes</taxon>
        <taxon>ecological metagenomes</taxon>
    </lineage>
</organism>
<accession>A0A3B1D5Y6</accession>
<keyword evidence="2" id="KW-0449">Lipoprotein</keyword>
<dbReference type="Gene3D" id="2.50.20.10">
    <property type="entry name" value="Lipoprotein localisation LolA/LolB/LppX"/>
    <property type="match status" value="1"/>
</dbReference>
<feature type="domain" description="Uncharacterized protein TP-0789" evidence="1">
    <location>
        <begin position="75"/>
        <end position="258"/>
    </location>
</feature>
<reference evidence="2" key="1">
    <citation type="submission" date="2018-06" db="EMBL/GenBank/DDBJ databases">
        <authorList>
            <person name="Zhirakovskaya E."/>
        </authorList>
    </citation>
    <scope>NUCLEOTIDE SEQUENCE</scope>
</reference>
<dbReference type="InterPro" id="IPR033399">
    <property type="entry name" value="TP_0789-like"/>
</dbReference>
<dbReference type="AlphaFoldDB" id="A0A3B1D5Y6"/>
<proteinExistence type="predicted"/>
<dbReference type="CDD" id="cd16329">
    <property type="entry name" value="LolA_like"/>
    <property type="match status" value="1"/>
</dbReference>
<dbReference type="Pfam" id="PF17131">
    <property type="entry name" value="LolA_like"/>
    <property type="match status" value="1"/>
</dbReference>